<dbReference type="InterPro" id="IPR005665">
    <property type="entry name" value="SecF_bac"/>
</dbReference>
<dbReference type="InterPro" id="IPR022646">
    <property type="entry name" value="SecD/SecF_CS"/>
</dbReference>
<keyword evidence="2 12" id="KW-0813">Transport</keyword>
<comment type="subcellular location">
    <subcellularLocation>
        <location evidence="1 12">Cell membrane</location>
        <topology evidence="1 12">Multi-pass membrane protein</topology>
    </subcellularLocation>
</comment>
<reference evidence="14 18" key="3">
    <citation type="submission" date="2017-11" db="EMBL/GenBank/DDBJ databases">
        <title>Genome sequence of the bacterial symbiont EPR9N from a vent mussel Bathymodiolus thermophilus.</title>
        <authorList>
            <person name="Won Y.-J."/>
        </authorList>
    </citation>
    <scope>NUCLEOTIDE SEQUENCE [LARGE SCALE GENOMIC DNA]</scope>
    <source>
        <strain evidence="14 18">EPR9N</strain>
    </source>
</reference>
<keyword evidence="8 12" id="KW-0472">Membrane</keyword>
<dbReference type="PANTHER" id="PTHR30081">
    <property type="entry name" value="PROTEIN-EXPORT MEMBRANE PROTEIN SEC"/>
    <property type="match status" value="1"/>
</dbReference>
<comment type="similarity">
    <text evidence="10">In the C-terminal section; belongs to the SecD/SecF family. SecF subfamily.</text>
</comment>
<dbReference type="GO" id="GO:0065002">
    <property type="term" value="P:intracellular protein transmembrane transport"/>
    <property type="evidence" value="ECO:0007669"/>
    <property type="project" value="UniProtKB-UniRule"/>
</dbReference>
<dbReference type="PRINTS" id="PR01755">
    <property type="entry name" value="SECFTRNLCASE"/>
</dbReference>
<feature type="transmembrane region" description="Helical" evidence="12">
    <location>
        <begin position="262"/>
        <end position="287"/>
    </location>
</feature>
<dbReference type="GO" id="GO:0005886">
    <property type="term" value="C:plasma membrane"/>
    <property type="evidence" value="ECO:0007669"/>
    <property type="project" value="UniProtKB-SubCell"/>
</dbReference>
<dbReference type="EMBL" id="MIQH01000630">
    <property type="protein sequence ID" value="OIR24499.1"/>
    <property type="molecule type" value="Genomic_DNA"/>
</dbReference>
<dbReference type="InterPro" id="IPR022645">
    <property type="entry name" value="SecD/SecF_bac"/>
</dbReference>
<feature type="domain" description="Protein export membrane protein SecD/SecF C-terminal" evidence="13">
    <location>
        <begin position="108"/>
        <end position="285"/>
    </location>
</feature>
<evidence type="ECO:0000313" key="16">
    <source>
        <dbReference type="EMBL" id="OIR24499.1"/>
    </source>
</evidence>
<feature type="transmembrane region" description="Helical" evidence="12">
    <location>
        <begin position="156"/>
        <end position="177"/>
    </location>
</feature>
<dbReference type="PANTHER" id="PTHR30081:SF8">
    <property type="entry name" value="PROTEIN TRANSLOCASE SUBUNIT SECF"/>
    <property type="match status" value="1"/>
</dbReference>
<feature type="transmembrane region" description="Helical" evidence="12">
    <location>
        <begin position="132"/>
        <end position="149"/>
    </location>
</feature>
<comment type="caution">
    <text evidence="12">Lacks conserved residue(s) required for the propagation of feature annotation.</text>
</comment>
<dbReference type="Gene3D" id="1.20.1640.10">
    <property type="entry name" value="Multidrug efflux transporter AcrB transmembrane domain"/>
    <property type="match status" value="1"/>
</dbReference>
<dbReference type="EMBL" id="CAESAQ020000052">
    <property type="protein sequence ID" value="CAB5498694.1"/>
    <property type="molecule type" value="Genomic_DNA"/>
</dbReference>
<evidence type="ECO:0000313" key="19">
    <source>
        <dbReference type="Proteomes" id="UP000643672"/>
    </source>
</evidence>
<keyword evidence="19" id="KW-1185">Reference proteome</keyword>
<dbReference type="Proteomes" id="UP000643672">
    <property type="component" value="Unassembled WGS sequence"/>
</dbReference>
<dbReference type="FunFam" id="1.20.1640.10:FF:000024">
    <property type="entry name" value="Multifunctional fusion protein"/>
    <property type="match status" value="1"/>
</dbReference>
<keyword evidence="4 12" id="KW-0812">Transmembrane</keyword>
<dbReference type="SUPFAM" id="SSF82866">
    <property type="entry name" value="Multidrug efflux transporter AcrB transmembrane domain"/>
    <property type="match status" value="1"/>
</dbReference>
<dbReference type="InterPro" id="IPR048634">
    <property type="entry name" value="SecD_SecF_C"/>
</dbReference>
<proteinExistence type="inferred from homology"/>
<keyword evidence="7 12" id="KW-0811">Translocation</keyword>
<dbReference type="RefSeq" id="WP_071564584.1">
    <property type="nucleotide sequence ID" value="NZ_CAESAQ020000052.1"/>
</dbReference>
<keyword evidence="5 12" id="KW-0653">Protein transport</keyword>
<evidence type="ECO:0000313" key="17">
    <source>
        <dbReference type="Proteomes" id="UP000182798"/>
    </source>
</evidence>
<sequence>MKALNIPKIDFVGRRVYAIIASAILIVVSIFSLSMNGLKLGIDFTGGTLLEVGYQQEVDLTAVRSTLNKANFHGANVQYFGSTKDILIRLKPQATSSAKLSSKIIHLLGDDVDIRRVEFVGPKVGEELTNDGGLAMLYALIGILIYVAFRFEYRFALGSISALIHDVIITLGIFSILQIEFDLTVLAAILAVIGYSLNDTIVVFDRIRENFLSTRHVDSEKIINSALNQTLSRTIMTSLTTLLVLLALFFLGGEIIHSFATALLIGVVVGTYSSIYVASSMILMLGISKEDLLPSEKEEQAVGNRP</sequence>
<dbReference type="InterPro" id="IPR022813">
    <property type="entry name" value="SecD/SecF_arch_bac"/>
</dbReference>
<dbReference type="EMBL" id="CP024634">
    <property type="protein sequence ID" value="AYQ55916.1"/>
    <property type="molecule type" value="Genomic_DNA"/>
</dbReference>
<dbReference type="InterPro" id="IPR055344">
    <property type="entry name" value="SecD_SecF_C_bact"/>
</dbReference>
<evidence type="ECO:0000313" key="15">
    <source>
        <dbReference type="EMBL" id="CAB5498694.1"/>
    </source>
</evidence>
<feature type="transmembrane region" description="Helical" evidence="12">
    <location>
        <begin position="235"/>
        <end position="256"/>
    </location>
</feature>
<evidence type="ECO:0000256" key="9">
    <source>
        <dbReference type="ARBA" id="ARBA00059018"/>
    </source>
</evidence>
<feature type="transmembrane region" description="Helical" evidence="12">
    <location>
        <begin position="16"/>
        <end position="35"/>
    </location>
</feature>
<comment type="function">
    <text evidence="9 12">Part of the Sec protein translocase complex. Interacts with the SecYEG preprotein conducting channel. SecDF uses the proton motive force (PMF) to complete protein translocation after the ATP-dependent function of SecA.</text>
</comment>
<evidence type="ECO:0000256" key="3">
    <source>
        <dbReference type="ARBA" id="ARBA00022475"/>
    </source>
</evidence>
<evidence type="ECO:0000256" key="2">
    <source>
        <dbReference type="ARBA" id="ARBA00022448"/>
    </source>
</evidence>
<reference evidence="15 19" key="4">
    <citation type="submission" date="2020-05" db="EMBL/GenBank/DDBJ databases">
        <authorList>
            <person name="Petersen J."/>
            <person name="Sayavedra L."/>
        </authorList>
    </citation>
    <scope>NUCLEOTIDE SEQUENCE [LARGE SCALE GENOMIC DNA]</scope>
    <source>
        <strain evidence="15">B thermophilus SOXS</strain>
    </source>
</reference>
<evidence type="ECO:0000256" key="6">
    <source>
        <dbReference type="ARBA" id="ARBA00022989"/>
    </source>
</evidence>
<evidence type="ECO:0000259" key="13">
    <source>
        <dbReference type="Pfam" id="PF02355"/>
    </source>
</evidence>
<dbReference type="GO" id="GO:0043952">
    <property type="term" value="P:protein transport by the Sec complex"/>
    <property type="evidence" value="ECO:0007669"/>
    <property type="project" value="UniProtKB-UniRule"/>
</dbReference>
<evidence type="ECO:0000256" key="12">
    <source>
        <dbReference type="HAMAP-Rule" id="MF_01464"/>
    </source>
</evidence>
<dbReference type="AlphaFoldDB" id="A0A1J5TUL7"/>
<evidence type="ECO:0000256" key="10">
    <source>
        <dbReference type="ARBA" id="ARBA00060856"/>
    </source>
</evidence>
<comment type="subunit">
    <text evidence="12">Forms a complex with SecD. Part of the essential Sec protein translocation apparatus which comprises SecA, SecYEG and auxiliary proteins SecDF-YajC and YidC.</text>
</comment>
<accession>A0A1J5TUL7</accession>
<reference evidence="16" key="2">
    <citation type="journal article" date="2017" name="Stand. Genomic Sci.">
        <title>Genome sequence of the sulfur-oxidizing Bathymodiolus thermophilus gill endosymbiont.</title>
        <authorList>
            <person name="Ponnudurai R."/>
            <person name="Sayavedra L."/>
            <person name="Kleiner M."/>
            <person name="Heiden S.E."/>
            <person name="Thurmer A."/>
            <person name="Felbeck H."/>
            <person name="Schluter R."/>
            <person name="Sievert S.M."/>
            <person name="Daniel R."/>
            <person name="Schweder T."/>
            <person name="Markert S."/>
        </authorList>
    </citation>
    <scope>NUCLEOTIDE SEQUENCE</scope>
    <source>
        <strain evidence="16">BAT/CrabSpa'14</strain>
    </source>
</reference>
<evidence type="ECO:0000313" key="14">
    <source>
        <dbReference type="EMBL" id="AYQ55916.1"/>
    </source>
</evidence>
<organism evidence="16 17">
    <name type="scientific">Bathymodiolus thermophilus thioautotrophic gill symbiont</name>
    <dbReference type="NCBI Taxonomy" id="2360"/>
    <lineage>
        <taxon>Bacteria</taxon>
        <taxon>Pseudomonadati</taxon>
        <taxon>Pseudomonadota</taxon>
        <taxon>Gammaproteobacteria</taxon>
        <taxon>sulfur-oxidizing symbionts</taxon>
    </lineage>
</organism>
<dbReference type="Proteomes" id="UP000278334">
    <property type="component" value="Chromosome"/>
</dbReference>
<evidence type="ECO:0000256" key="11">
    <source>
        <dbReference type="ARBA" id="ARBA00061053"/>
    </source>
</evidence>
<evidence type="ECO:0000256" key="1">
    <source>
        <dbReference type="ARBA" id="ARBA00004651"/>
    </source>
</evidence>
<dbReference type="NCBIfam" id="TIGR00916">
    <property type="entry name" value="2A0604s01"/>
    <property type="match status" value="1"/>
</dbReference>
<evidence type="ECO:0000256" key="5">
    <source>
        <dbReference type="ARBA" id="ARBA00022927"/>
    </source>
</evidence>
<protein>
    <recommendedName>
        <fullName evidence="12">Protein-export membrane protein SecF</fullName>
    </recommendedName>
</protein>
<name>A0A1J5TUL7_9GAMM</name>
<evidence type="ECO:0000256" key="4">
    <source>
        <dbReference type="ARBA" id="ARBA00022692"/>
    </source>
</evidence>
<dbReference type="Pfam" id="PF02355">
    <property type="entry name" value="SecD_SecF_C"/>
    <property type="match status" value="1"/>
</dbReference>
<keyword evidence="6 12" id="KW-1133">Transmembrane helix</keyword>
<evidence type="ECO:0000256" key="7">
    <source>
        <dbReference type="ARBA" id="ARBA00023010"/>
    </source>
</evidence>
<dbReference type="Pfam" id="PF07549">
    <property type="entry name" value="Sec_GG"/>
    <property type="match status" value="1"/>
</dbReference>
<reference evidence="17" key="1">
    <citation type="submission" date="2016-09" db="EMBL/GenBank/DDBJ databases">
        <title>Genome Sequence of Bathymodiolus thermophilus sulfur-oxidizing gill endosymbiont.</title>
        <authorList>
            <person name="Ponnudurai R."/>
            <person name="Kleiner M."/>
            <person name="Sayavedra L."/>
            <person name="Thuermer A."/>
            <person name="Felbeck H."/>
            <person name="Schlueter R."/>
            <person name="Schweder T."/>
            <person name="Markert S."/>
        </authorList>
    </citation>
    <scope>NUCLEOTIDE SEQUENCE [LARGE SCALE GENOMIC DNA]</scope>
    <source>
        <strain evidence="17">BAT/CrabSpa'14</strain>
    </source>
</reference>
<gene>
    <name evidence="12" type="primary">secF</name>
    <name evidence="16" type="ORF">BGC33_10745</name>
    <name evidence="14" type="ORF">MS2017_0160</name>
    <name evidence="15" type="ORF">THERMOS_889</name>
</gene>
<dbReference type="HAMAP" id="MF_01464_B">
    <property type="entry name" value="SecF_B"/>
    <property type="match status" value="1"/>
</dbReference>
<comment type="similarity">
    <text evidence="11">In the N-terminal section; belongs to the SecD/SecF family. SecD subfamily.</text>
</comment>
<evidence type="ECO:0000313" key="18">
    <source>
        <dbReference type="Proteomes" id="UP000278334"/>
    </source>
</evidence>
<dbReference type="KEGG" id="bthg:MS2017_0160"/>
<dbReference type="Proteomes" id="UP000182798">
    <property type="component" value="Unassembled WGS sequence"/>
</dbReference>
<keyword evidence="3 12" id="KW-1003">Cell membrane</keyword>
<dbReference type="GO" id="GO:0006605">
    <property type="term" value="P:protein targeting"/>
    <property type="evidence" value="ECO:0007669"/>
    <property type="project" value="UniProtKB-UniRule"/>
</dbReference>
<evidence type="ECO:0000256" key="8">
    <source>
        <dbReference type="ARBA" id="ARBA00023136"/>
    </source>
</evidence>
<comment type="similarity">
    <text evidence="12">Belongs to the SecD/SecF family. SecF subfamily.</text>
</comment>
<dbReference type="GO" id="GO:0015450">
    <property type="term" value="F:protein-transporting ATPase activity"/>
    <property type="evidence" value="ECO:0007669"/>
    <property type="project" value="InterPro"/>
</dbReference>
<dbReference type="NCBIfam" id="TIGR00966">
    <property type="entry name" value="transloc_SecF"/>
    <property type="match status" value="1"/>
</dbReference>